<dbReference type="CDD" id="cd06602">
    <property type="entry name" value="GH31_MGAM_SI_GAA"/>
    <property type="match status" value="1"/>
</dbReference>
<dbReference type="Pfam" id="PF21365">
    <property type="entry name" value="Glyco_hydro_31_3rd"/>
    <property type="match status" value="1"/>
</dbReference>
<dbReference type="PROSITE" id="PS00707">
    <property type="entry name" value="GLYCOSYL_HYDROL_F31_2"/>
    <property type="match status" value="1"/>
</dbReference>
<gene>
    <name evidence="15" type="ORF">MKW98_031917</name>
</gene>
<comment type="catalytic activity">
    <reaction evidence="1">
        <text>Hydrolysis of terminal, non-reducing (1-&gt;4)-linked alpha-D-glucose residues with release of alpha-D-glucose.</text>
        <dbReference type="EC" id="3.2.1.20"/>
    </reaction>
</comment>
<dbReference type="Gene3D" id="3.20.20.80">
    <property type="entry name" value="Glycosidases"/>
    <property type="match status" value="1"/>
</dbReference>
<feature type="compositionally biased region" description="Pro residues" evidence="10">
    <location>
        <begin position="119"/>
        <end position="131"/>
    </location>
</feature>
<dbReference type="InterPro" id="IPR030458">
    <property type="entry name" value="Glyco_hydro_31_AS"/>
</dbReference>
<feature type="region of interest" description="Disordered" evidence="10">
    <location>
        <begin position="114"/>
        <end position="158"/>
    </location>
</feature>
<sequence>MRHSFLVFLFFTSVLFFFSSPTNADDPIGYGYKLRSVKVDASGKSLSAILDVLQNSSMYGPDIPNLQLTASFETADRLRVHITDLNNERWEVPEQIISRNASAKSTSVYSLLDTAEPPTAEPPTAEPPTAEPPTAEAPTADSPTAESPTPSESEKNSTLTIEGSDLIFAIHNDPSFGFTVTRKSSGDVLFNTTGGNATDPNSNLFVFKDQYIQISTSLPANKSSLYGLGEQTKRTFRMKSGDKKTLWNSDTPSRSVDNSLYGSHPFYVDVRSPIKEGDAAGNTHGVLFLNSNGMDILYEDSKLTYKTIGGVVDFYFFAGPSPKSVIDQYTQLIGRPAPMPYWAFGFHQCRYGYKSVSVLEEVVAGYENASIPLEVMWTDIDYMDKYKLFTLDPVNFPADKMNAFVDKLHKNGQKYVVIVDPGVGINETYGTYTRGIEADIFIKYGGKPYQGKVWPGDVHFPDFLNPATGPYWTNEIAMFLKTLPIDGIWLDMNEAANFMTSPVDQNSTIDNPPFKIGNGRNINGGAIPPSSLHYGNMTEYNLHNTFGHVEAKVTNAALVEVTKKRPFVLSRSTFVGSGKYAAHWSGDNGASWDDLEFSISTIMNFGLFGMPMVGADICGFLGSTSEELCRRWIQVGAFYPFSRNHGDIHSPSHELYLWASVAESAKEVLGLRYQLLPYFYTLMYEAHINGTPIARPLFFSFPEDEATYEISKQFLLGEGVLVSPVVKEKEVTVDAYFPAGNWFDMFNYSNSVSAEKGQIVKLDAPLDRINVHVREGNIIAMQGAAMTTQEARKTGFKLLVVVSSSGNATGEVFLDDGEEIEMGGKGGNWTFVKFSGGVSGDEMTIQWEVTNGDFAAAQKWVIENIVFVGLKKKATTFRRHWLNLLVNDAPASNVTFDWKGAFGVAEVSGLSQTIAESFELKFPIKY</sequence>
<dbReference type="InterPro" id="IPR030459">
    <property type="entry name" value="Glyco_hydro_31_CS"/>
</dbReference>
<evidence type="ECO:0000256" key="2">
    <source>
        <dbReference type="ARBA" id="ARBA00007806"/>
    </source>
</evidence>
<comment type="caution">
    <text evidence="15">The sequence shown here is derived from an EMBL/GenBank/DDBJ whole genome shotgun (WGS) entry which is preliminary data.</text>
</comment>
<evidence type="ECO:0000256" key="11">
    <source>
        <dbReference type="SAM" id="SignalP"/>
    </source>
</evidence>
<dbReference type="InterPro" id="IPR000322">
    <property type="entry name" value="Glyco_hydro_31_TIM"/>
</dbReference>
<dbReference type="PANTHER" id="PTHR22762:SF133">
    <property type="entry name" value="P-TYPE DOMAIN-CONTAINING PROTEIN"/>
    <property type="match status" value="1"/>
</dbReference>
<dbReference type="AlphaFoldDB" id="A0AAD4SE73"/>
<keyword evidence="5 9" id="KW-0378">Hydrolase</keyword>
<evidence type="ECO:0000256" key="5">
    <source>
        <dbReference type="ARBA" id="ARBA00022801"/>
    </source>
</evidence>
<dbReference type="GO" id="GO:0005975">
    <property type="term" value="P:carbohydrate metabolic process"/>
    <property type="evidence" value="ECO:0007669"/>
    <property type="project" value="InterPro"/>
</dbReference>
<proteinExistence type="inferred from homology"/>
<dbReference type="InterPro" id="IPR013780">
    <property type="entry name" value="Glyco_hydro_b"/>
</dbReference>
<dbReference type="PROSITE" id="PS00129">
    <property type="entry name" value="GLYCOSYL_HYDROL_F31_1"/>
    <property type="match status" value="1"/>
</dbReference>
<dbReference type="Pfam" id="PF13802">
    <property type="entry name" value="Gal_mutarotas_2"/>
    <property type="match status" value="1"/>
</dbReference>
<accession>A0AAD4SE73</accession>
<organism evidence="15 16">
    <name type="scientific">Papaver atlanticum</name>
    <dbReference type="NCBI Taxonomy" id="357466"/>
    <lineage>
        <taxon>Eukaryota</taxon>
        <taxon>Viridiplantae</taxon>
        <taxon>Streptophyta</taxon>
        <taxon>Embryophyta</taxon>
        <taxon>Tracheophyta</taxon>
        <taxon>Spermatophyta</taxon>
        <taxon>Magnoliopsida</taxon>
        <taxon>Ranunculales</taxon>
        <taxon>Papaveraceae</taxon>
        <taxon>Papaveroideae</taxon>
        <taxon>Papaver</taxon>
    </lineage>
</organism>
<dbReference type="Gene3D" id="2.60.40.1760">
    <property type="entry name" value="glycosyl hydrolase (family 31)"/>
    <property type="match status" value="1"/>
</dbReference>
<evidence type="ECO:0000256" key="7">
    <source>
        <dbReference type="ARBA" id="ARBA00023295"/>
    </source>
</evidence>
<dbReference type="InterPro" id="IPR017853">
    <property type="entry name" value="GH"/>
</dbReference>
<feature type="domain" description="Glycoside hydrolase family 31 TIM barrel" evidence="12">
    <location>
        <begin position="336"/>
        <end position="682"/>
    </location>
</feature>
<dbReference type="Proteomes" id="UP001202328">
    <property type="component" value="Unassembled WGS sequence"/>
</dbReference>
<evidence type="ECO:0000256" key="3">
    <source>
        <dbReference type="ARBA" id="ARBA00012741"/>
    </source>
</evidence>
<dbReference type="GO" id="GO:0030246">
    <property type="term" value="F:carbohydrate binding"/>
    <property type="evidence" value="ECO:0007669"/>
    <property type="project" value="InterPro"/>
</dbReference>
<dbReference type="SUPFAM" id="SSF51445">
    <property type="entry name" value="(Trans)glycosidases"/>
    <property type="match status" value="1"/>
</dbReference>
<dbReference type="EC" id="3.2.1.20" evidence="3"/>
<feature type="chain" id="PRO_5042010064" description="alpha-glucosidase" evidence="11">
    <location>
        <begin position="25"/>
        <end position="926"/>
    </location>
</feature>
<dbReference type="Pfam" id="PF01055">
    <property type="entry name" value="Glyco_hydro_31_2nd"/>
    <property type="match status" value="1"/>
</dbReference>
<dbReference type="GO" id="GO:0090599">
    <property type="term" value="F:alpha-glucosidase activity"/>
    <property type="evidence" value="ECO:0007669"/>
    <property type="project" value="UniProtKB-ARBA"/>
</dbReference>
<feature type="signal peptide" evidence="11">
    <location>
        <begin position="1"/>
        <end position="24"/>
    </location>
</feature>
<evidence type="ECO:0000259" key="12">
    <source>
        <dbReference type="Pfam" id="PF01055"/>
    </source>
</evidence>
<protein>
    <recommendedName>
        <fullName evidence="3">alpha-glucosidase</fullName>
        <ecNumber evidence="3">3.2.1.20</ecNumber>
    </recommendedName>
    <alternativeName>
        <fullName evidence="8">Maltase</fullName>
    </alternativeName>
</protein>
<feature type="compositionally biased region" description="Low complexity" evidence="10">
    <location>
        <begin position="132"/>
        <end position="151"/>
    </location>
</feature>
<dbReference type="Gene3D" id="2.60.40.1180">
    <property type="entry name" value="Golgi alpha-mannosidase II"/>
    <property type="match status" value="2"/>
</dbReference>
<evidence type="ECO:0000259" key="14">
    <source>
        <dbReference type="Pfam" id="PF21365"/>
    </source>
</evidence>
<dbReference type="CDD" id="cd14752">
    <property type="entry name" value="GH31_N"/>
    <property type="match status" value="1"/>
</dbReference>
<dbReference type="InterPro" id="IPR011013">
    <property type="entry name" value="Gal_mutarotase_sf_dom"/>
</dbReference>
<comment type="similarity">
    <text evidence="2 9">Belongs to the glycosyl hydrolase 31 family.</text>
</comment>
<keyword evidence="6" id="KW-0325">Glycoprotein</keyword>
<evidence type="ECO:0000256" key="10">
    <source>
        <dbReference type="SAM" id="MobiDB-lite"/>
    </source>
</evidence>
<evidence type="ECO:0000259" key="13">
    <source>
        <dbReference type="Pfam" id="PF13802"/>
    </source>
</evidence>
<dbReference type="SUPFAM" id="SSF51011">
    <property type="entry name" value="Glycosyl hydrolase domain"/>
    <property type="match status" value="1"/>
</dbReference>
<evidence type="ECO:0000256" key="4">
    <source>
        <dbReference type="ARBA" id="ARBA00022729"/>
    </source>
</evidence>
<keyword evidence="4 11" id="KW-0732">Signal</keyword>
<feature type="domain" description="Glycoside hydrolase family 31 N-terminal" evidence="13">
    <location>
        <begin position="134"/>
        <end position="292"/>
    </location>
</feature>
<dbReference type="FunFam" id="2.60.40.1180:FF:000044">
    <property type="entry name" value="Alpha-glucosidase 1"/>
    <property type="match status" value="1"/>
</dbReference>
<evidence type="ECO:0000313" key="16">
    <source>
        <dbReference type="Proteomes" id="UP001202328"/>
    </source>
</evidence>
<dbReference type="InterPro" id="IPR025887">
    <property type="entry name" value="Glyco_hydro_31_N_dom"/>
</dbReference>
<evidence type="ECO:0000256" key="6">
    <source>
        <dbReference type="ARBA" id="ARBA00023180"/>
    </source>
</evidence>
<evidence type="ECO:0000313" key="15">
    <source>
        <dbReference type="EMBL" id="KAI3903263.1"/>
    </source>
</evidence>
<name>A0AAD4SE73_9MAGN</name>
<feature type="domain" description="Glycosyl hydrolase family 31 C-terminal" evidence="14">
    <location>
        <begin position="690"/>
        <end position="779"/>
    </location>
</feature>
<dbReference type="SUPFAM" id="SSF74650">
    <property type="entry name" value="Galactose mutarotase-like"/>
    <property type="match status" value="1"/>
</dbReference>
<dbReference type="InterPro" id="IPR048395">
    <property type="entry name" value="Glyco_hydro_31_C"/>
</dbReference>
<evidence type="ECO:0000256" key="9">
    <source>
        <dbReference type="RuleBase" id="RU361185"/>
    </source>
</evidence>
<reference evidence="15" key="1">
    <citation type="submission" date="2022-04" db="EMBL/GenBank/DDBJ databases">
        <title>A functionally conserved STORR gene fusion in Papaver species that diverged 16.8 million years ago.</title>
        <authorList>
            <person name="Catania T."/>
        </authorList>
    </citation>
    <scope>NUCLEOTIDE SEQUENCE</scope>
    <source>
        <strain evidence="15">S-188037</strain>
    </source>
</reference>
<keyword evidence="16" id="KW-1185">Reference proteome</keyword>
<keyword evidence="7 9" id="KW-0326">Glycosidase</keyword>
<dbReference type="PANTHER" id="PTHR22762">
    <property type="entry name" value="ALPHA-GLUCOSIDASE"/>
    <property type="match status" value="1"/>
</dbReference>
<evidence type="ECO:0000256" key="8">
    <source>
        <dbReference type="ARBA" id="ARBA00041343"/>
    </source>
</evidence>
<dbReference type="EMBL" id="JAJJMB010011222">
    <property type="protein sequence ID" value="KAI3903263.1"/>
    <property type="molecule type" value="Genomic_DNA"/>
</dbReference>
<evidence type="ECO:0000256" key="1">
    <source>
        <dbReference type="ARBA" id="ARBA00001657"/>
    </source>
</evidence>
<dbReference type="FunFam" id="3.20.20.80:FF:000016">
    <property type="entry name" value="Maltase-glucoamylase, intestinal"/>
    <property type="match status" value="1"/>
</dbReference>